<accession>A0A165EIF7</accession>
<evidence type="ECO:0000313" key="3">
    <source>
        <dbReference type="Proteomes" id="UP000076871"/>
    </source>
</evidence>
<dbReference type="Pfam" id="PF20415">
    <property type="entry name" value="DUF6699"/>
    <property type="match status" value="1"/>
</dbReference>
<dbReference type="EMBL" id="KV427621">
    <property type="protein sequence ID" value="KZT07119.1"/>
    <property type="molecule type" value="Genomic_DNA"/>
</dbReference>
<proteinExistence type="predicted"/>
<evidence type="ECO:0000313" key="2">
    <source>
        <dbReference type="EMBL" id="KZT07119.1"/>
    </source>
</evidence>
<dbReference type="GeneID" id="63828602"/>
<dbReference type="InterPro" id="IPR046522">
    <property type="entry name" value="DUF6699"/>
</dbReference>
<dbReference type="AlphaFoldDB" id="A0A165EIF7"/>
<sequence length="238" mass="26398">MSISMLNSLGSQSQAGPHLDTSLIDAIHPRVSKLYTPSNTPLEINPRLVADVGPVVAGISWDAGQNPWLYARFPTGDRLPLAVLLEPATEPRLNRLVLEIATPRYPWAIEVVAPPGWAVTIGIVLEAIYKNLQMPVQDDVLGGADVSDSVRSEIWEACECRMGAQKIGHIRRIDLLRGIQGFNGLILLDVFQQQVVRDQYAVNENVRVFRLALDCLPAQMFRKHLAAFIKSTEDDDRL</sequence>
<evidence type="ECO:0000259" key="1">
    <source>
        <dbReference type="Pfam" id="PF20415"/>
    </source>
</evidence>
<name>A0A165EIF7_9APHY</name>
<feature type="domain" description="DUF6699" evidence="1">
    <location>
        <begin position="59"/>
        <end position="185"/>
    </location>
</feature>
<reference evidence="2 3" key="1">
    <citation type="journal article" date="2016" name="Mol. Biol. Evol.">
        <title>Comparative Genomics of Early-Diverging Mushroom-Forming Fungi Provides Insights into the Origins of Lignocellulose Decay Capabilities.</title>
        <authorList>
            <person name="Nagy L.G."/>
            <person name="Riley R."/>
            <person name="Tritt A."/>
            <person name="Adam C."/>
            <person name="Daum C."/>
            <person name="Floudas D."/>
            <person name="Sun H."/>
            <person name="Yadav J.S."/>
            <person name="Pangilinan J."/>
            <person name="Larsson K.H."/>
            <person name="Matsuura K."/>
            <person name="Barry K."/>
            <person name="Labutti K."/>
            <person name="Kuo R."/>
            <person name="Ohm R.A."/>
            <person name="Bhattacharya S.S."/>
            <person name="Shirouzu T."/>
            <person name="Yoshinaga Y."/>
            <person name="Martin F.M."/>
            <person name="Grigoriev I.V."/>
            <person name="Hibbett D.S."/>
        </authorList>
    </citation>
    <scope>NUCLEOTIDE SEQUENCE [LARGE SCALE GENOMIC DNA]</scope>
    <source>
        <strain evidence="2 3">93-53</strain>
    </source>
</reference>
<dbReference type="Proteomes" id="UP000076871">
    <property type="component" value="Unassembled WGS sequence"/>
</dbReference>
<gene>
    <name evidence="2" type="ORF">LAESUDRAFT_749720</name>
</gene>
<dbReference type="InParanoid" id="A0A165EIF7"/>
<keyword evidence="3" id="KW-1185">Reference proteome</keyword>
<dbReference type="RefSeq" id="XP_040764859.1">
    <property type="nucleotide sequence ID" value="XM_040911574.1"/>
</dbReference>
<dbReference type="OrthoDB" id="2783256at2759"/>
<organism evidence="2 3">
    <name type="scientific">Laetiporus sulphureus 93-53</name>
    <dbReference type="NCBI Taxonomy" id="1314785"/>
    <lineage>
        <taxon>Eukaryota</taxon>
        <taxon>Fungi</taxon>
        <taxon>Dikarya</taxon>
        <taxon>Basidiomycota</taxon>
        <taxon>Agaricomycotina</taxon>
        <taxon>Agaricomycetes</taxon>
        <taxon>Polyporales</taxon>
        <taxon>Laetiporus</taxon>
    </lineage>
</organism>
<protein>
    <recommendedName>
        <fullName evidence="1">DUF6699 domain-containing protein</fullName>
    </recommendedName>
</protein>